<dbReference type="PANTHER" id="PTHR43798:SF33">
    <property type="entry name" value="HYDROLASE, PUTATIVE (AFU_ORTHOLOGUE AFUA_2G14860)-RELATED"/>
    <property type="match status" value="1"/>
</dbReference>
<dbReference type="PANTHER" id="PTHR43798">
    <property type="entry name" value="MONOACYLGLYCEROL LIPASE"/>
    <property type="match status" value="1"/>
</dbReference>
<organism evidence="2 3">
    <name type="scientific">Zhengella mangrovi</name>
    <dbReference type="NCBI Taxonomy" id="1982044"/>
    <lineage>
        <taxon>Bacteria</taxon>
        <taxon>Pseudomonadati</taxon>
        <taxon>Pseudomonadota</taxon>
        <taxon>Alphaproteobacteria</taxon>
        <taxon>Hyphomicrobiales</taxon>
        <taxon>Notoacmeibacteraceae</taxon>
        <taxon>Zhengella</taxon>
    </lineage>
</organism>
<dbReference type="EMBL" id="PDVP01000012">
    <property type="protein sequence ID" value="PHP65824.1"/>
    <property type="molecule type" value="Genomic_DNA"/>
</dbReference>
<dbReference type="InterPro" id="IPR000073">
    <property type="entry name" value="AB_hydrolase_1"/>
</dbReference>
<dbReference type="Pfam" id="PF00561">
    <property type="entry name" value="Abhydrolase_1"/>
    <property type="match status" value="1"/>
</dbReference>
<accession>A0A2G1QK35</accession>
<dbReference type="Gene3D" id="3.40.50.1820">
    <property type="entry name" value="alpha/beta hydrolase"/>
    <property type="match status" value="1"/>
</dbReference>
<dbReference type="RefSeq" id="WP_099307611.1">
    <property type="nucleotide sequence ID" value="NZ_PDVP01000012.1"/>
</dbReference>
<evidence type="ECO:0000313" key="2">
    <source>
        <dbReference type="EMBL" id="PHP65824.1"/>
    </source>
</evidence>
<dbReference type="GO" id="GO:0016787">
    <property type="term" value="F:hydrolase activity"/>
    <property type="evidence" value="ECO:0007669"/>
    <property type="project" value="UniProtKB-KW"/>
</dbReference>
<dbReference type="Proteomes" id="UP000221168">
    <property type="component" value="Unassembled WGS sequence"/>
</dbReference>
<evidence type="ECO:0000259" key="1">
    <source>
        <dbReference type="Pfam" id="PF00561"/>
    </source>
</evidence>
<evidence type="ECO:0000313" key="3">
    <source>
        <dbReference type="Proteomes" id="UP000221168"/>
    </source>
</evidence>
<dbReference type="InterPro" id="IPR050266">
    <property type="entry name" value="AB_hydrolase_sf"/>
</dbReference>
<dbReference type="PRINTS" id="PR00412">
    <property type="entry name" value="EPOXHYDRLASE"/>
</dbReference>
<sequence length="321" mass="34670">MGATLLLSTVLGLLAVALHIWWYARKTRGIAQFAETMVPPTGRFVTVRGRKFHIEDRGQGRPIVFVHGLAGNLHHFDIPLWPSMGQGYRLIAIDRRGSGYSEQDWGDDGAITTHAADIAAILDELGVEKALYVGHSLGGAVSLAAALTTPEKVAGLALIAPLTMHVPDIAPQFRPLFIRSPRMRKFLAHTYAIPAAVKATEETLDFVFGPQQPPDDFAVGGAALTGVRPSHFYAASTDFVSVERAMPEVGERVGEITVPTGILIGTADRVLDYRRQALTMEKRLPGTDVRLLDGVGHMVQYAAPEETAAFVKAMAARAFPA</sequence>
<keyword evidence="3" id="KW-1185">Reference proteome</keyword>
<dbReference type="SUPFAM" id="SSF53474">
    <property type="entry name" value="alpha/beta-Hydrolases"/>
    <property type="match status" value="1"/>
</dbReference>
<feature type="domain" description="AB hydrolase-1" evidence="1">
    <location>
        <begin position="62"/>
        <end position="301"/>
    </location>
</feature>
<keyword evidence="2" id="KW-0378">Hydrolase</keyword>
<reference evidence="2 3" key="1">
    <citation type="submission" date="2017-10" db="EMBL/GenBank/DDBJ databases">
        <title>Sedimentibacterium mangrovi gen. nov., sp. nov., a novel member of family Phyllobacteriacea isolated from mangrove sediment.</title>
        <authorList>
            <person name="Liao H."/>
            <person name="Tian Y."/>
        </authorList>
    </citation>
    <scope>NUCLEOTIDE SEQUENCE [LARGE SCALE GENOMIC DNA]</scope>
    <source>
        <strain evidence="2 3">X9-2-2</strain>
    </source>
</reference>
<dbReference type="OrthoDB" id="9815441at2"/>
<dbReference type="InterPro" id="IPR029058">
    <property type="entry name" value="AB_hydrolase_fold"/>
</dbReference>
<gene>
    <name evidence="2" type="ORF">CSC94_17220</name>
</gene>
<dbReference type="InterPro" id="IPR000639">
    <property type="entry name" value="Epox_hydrolase-like"/>
</dbReference>
<comment type="caution">
    <text evidence="2">The sequence shown here is derived from an EMBL/GenBank/DDBJ whole genome shotgun (WGS) entry which is preliminary data.</text>
</comment>
<dbReference type="AlphaFoldDB" id="A0A2G1QK35"/>
<name>A0A2G1QK35_9HYPH</name>
<dbReference type="PRINTS" id="PR00111">
    <property type="entry name" value="ABHYDROLASE"/>
</dbReference>
<proteinExistence type="predicted"/>
<protein>
    <submittedName>
        <fullName evidence="2">Alpha/beta hydrolase</fullName>
    </submittedName>
</protein>
<dbReference type="GO" id="GO:0016020">
    <property type="term" value="C:membrane"/>
    <property type="evidence" value="ECO:0007669"/>
    <property type="project" value="TreeGrafter"/>
</dbReference>